<accession>A0A938BNS8</accession>
<proteinExistence type="predicted"/>
<dbReference type="AlphaFoldDB" id="A0A938BNS8"/>
<sequence>MRDNNVTITPQGFGWDDESGNHVTTAQFTDILKAGSAAIGQPFDLAGFDACLMGHVELAYQMQGHAKNLVASEELEPGLGWDYNLWMKYLSANVTTDGEGNAAALIKGYGESYAPGGAHHGGRQADITLSNLSYDAVKNDLTPALNNLAVDLTSQLASNKAAITTARNNAQEFYNSDCADLGSFLGNLESAGVSRDATRAVRAAYKKSVTAETHAGSGMAGATGAVVYFPKNKWSWKKDYDDAGKIAFSAEKWRGFLVEFIK</sequence>
<dbReference type="PANTHER" id="PTHR37835">
    <property type="entry name" value="ALPHA-CLOSTRIPAIN"/>
    <property type="match status" value="1"/>
</dbReference>
<dbReference type="Proteomes" id="UP000703893">
    <property type="component" value="Unassembled WGS sequence"/>
</dbReference>
<dbReference type="PANTHER" id="PTHR37835:SF1">
    <property type="entry name" value="ALPHA-CLOSTRIPAIN"/>
    <property type="match status" value="1"/>
</dbReference>
<dbReference type="Pfam" id="PF03415">
    <property type="entry name" value="Peptidase_C11"/>
    <property type="match status" value="1"/>
</dbReference>
<evidence type="ECO:0008006" key="3">
    <source>
        <dbReference type="Google" id="ProtNLM"/>
    </source>
</evidence>
<protein>
    <recommendedName>
        <fullName evidence="3">Peptidase C11</fullName>
    </recommendedName>
</protein>
<dbReference type="InterPro" id="IPR005077">
    <property type="entry name" value="Peptidase_C11"/>
</dbReference>
<name>A0A938BNS8_9BACT</name>
<gene>
    <name evidence="1" type="ORF">FJZ00_10015</name>
</gene>
<dbReference type="EMBL" id="VGJX01000591">
    <property type="protein sequence ID" value="MBM3275479.1"/>
    <property type="molecule type" value="Genomic_DNA"/>
</dbReference>
<organism evidence="1 2">
    <name type="scientific">Candidatus Tanganyikabacteria bacterium</name>
    <dbReference type="NCBI Taxonomy" id="2961651"/>
    <lineage>
        <taxon>Bacteria</taxon>
        <taxon>Bacillati</taxon>
        <taxon>Candidatus Sericytochromatia</taxon>
        <taxon>Candidatus Tanganyikabacteria</taxon>
    </lineage>
</organism>
<evidence type="ECO:0000313" key="1">
    <source>
        <dbReference type="EMBL" id="MBM3275479.1"/>
    </source>
</evidence>
<reference evidence="1 2" key="1">
    <citation type="submission" date="2019-03" db="EMBL/GenBank/DDBJ databases">
        <title>Lake Tanganyika Metagenome-Assembled Genomes (MAGs).</title>
        <authorList>
            <person name="Tran P."/>
        </authorList>
    </citation>
    <scope>NUCLEOTIDE SEQUENCE [LARGE SCALE GENOMIC DNA]</scope>
    <source>
        <strain evidence="1">K_DeepCast_65m_m2_236</strain>
    </source>
</reference>
<comment type="caution">
    <text evidence="1">The sequence shown here is derived from an EMBL/GenBank/DDBJ whole genome shotgun (WGS) entry which is preliminary data.</text>
</comment>
<evidence type="ECO:0000313" key="2">
    <source>
        <dbReference type="Proteomes" id="UP000703893"/>
    </source>
</evidence>